<reference evidence="3" key="1">
    <citation type="submission" date="2021-11" db="EMBL/GenBank/DDBJ databases">
        <authorList>
            <person name="Schell T."/>
        </authorList>
    </citation>
    <scope>NUCLEOTIDE SEQUENCE</scope>
    <source>
        <strain evidence="3">M5</strain>
    </source>
</reference>
<dbReference type="PANTHER" id="PTHR11937">
    <property type="entry name" value="ACTIN"/>
    <property type="match status" value="1"/>
</dbReference>
<gene>
    <name evidence="3" type="ORF">DGAL_LOCUS741</name>
</gene>
<dbReference type="InterPro" id="IPR004000">
    <property type="entry name" value="Actin"/>
</dbReference>
<proteinExistence type="inferred from homology"/>
<sequence>MSTLANRNFKSISQSAQSMASVPEQNKGTLEAQSAQTSSHAVSDTQDEFKVMGSSLTTKKLVIIHPGSKHLRIGRASDVNPHTILHAIARPRRKDGPLHRDPVLIPTVVLSKENKLLVDEMFQSMRGTLQSCLRSDGTPRPATSAQQVATANKQCTPIQGSVSKLQLVTKSDVEDYIIGDQVLYAHPMDQFNVHFPFRHGDLNIHSGVGGSMSSVLADLETIWGHCIVNLLEIPKSELKHYRAVLVIPDIYNRLFLKELVSLLLTHLGFGGCFLLQDHVAATFGAGLGAACVVDLGDQKTSVSCVEDALSQRATRIRLDYGGSDITQSFHYLLQRAGFPYKECQPQHPLDAALLTRIKEGYCHLNLDFCGLRDVNFVVERPGVPTLRFHVKVGDELLLAPLGLFNTEVFALTGQDKRGQGQANASGDPEDPHDANYLRETSRRAHKEALENQSASAASMDTVENSTNAGGQGDEDLVVDSLAADATPDDQPQQQLLYSLDQAILHSIERCCELFFENSKYEFVLPFLKASDEMKRRMYSCILLVGGGAKFEGLSTWLHNRLLLQIPFQFRPEQTEIIVGPKEMDPSMVAWKGAAIMSALESGQELWIRPAEWKKIGVRLLRERAPFYW</sequence>
<evidence type="ECO:0000256" key="2">
    <source>
        <dbReference type="SAM" id="MobiDB-lite"/>
    </source>
</evidence>
<comment type="caution">
    <text evidence="3">The sequence shown here is derived from an EMBL/GenBank/DDBJ whole genome shotgun (WGS) entry which is preliminary data.</text>
</comment>
<feature type="compositionally biased region" description="Polar residues" evidence="2">
    <location>
        <begin position="450"/>
        <end position="468"/>
    </location>
</feature>
<feature type="region of interest" description="Disordered" evidence="2">
    <location>
        <begin position="415"/>
        <end position="474"/>
    </location>
</feature>
<dbReference type="EMBL" id="CAKKLH010000004">
    <property type="protein sequence ID" value="CAH0098655.1"/>
    <property type="molecule type" value="Genomic_DNA"/>
</dbReference>
<dbReference type="Gene3D" id="3.30.420.40">
    <property type="match status" value="3"/>
</dbReference>
<dbReference type="FunFam" id="3.90.640.10:FF:000035">
    <property type="entry name" value="Actin-related protein 8"/>
    <property type="match status" value="1"/>
</dbReference>
<keyword evidence="4" id="KW-1185">Reference proteome</keyword>
<evidence type="ECO:0000313" key="4">
    <source>
        <dbReference type="Proteomes" id="UP000789390"/>
    </source>
</evidence>
<dbReference type="CDD" id="cd10206">
    <property type="entry name" value="ASKHA_NBD_Arp8-like"/>
    <property type="match status" value="1"/>
</dbReference>
<dbReference type="AlphaFoldDB" id="A0A8J2RBT6"/>
<comment type="similarity">
    <text evidence="1">Belongs to the actin family.</text>
</comment>
<accession>A0A8J2RBT6</accession>
<dbReference type="SMART" id="SM00268">
    <property type="entry name" value="ACTIN"/>
    <property type="match status" value="1"/>
</dbReference>
<dbReference type="FunFam" id="3.30.420.40:FF:000557">
    <property type="entry name" value="Actin-related protein 8"/>
    <property type="match status" value="1"/>
</dbReference>
<dbReference type="SUPFAM" id="SSF53067">
    <property type="entry name" value="Actin-like ATPase domain"/>
    <property type="match status" value="2"/>
</dbReference>
<protein>
    <recommendedName>
        <fullName evidence="5">Actin-related protein 8</fullName>
    </recommendedName>
</protein>
<feature type="region of interest" description="Disordered" evidence="2">
    <location>
        <begin position="1"/>
        <end position="46"/>
    </location>
</feature>
<dbReference type="Gene3D" id="3.90.640.10">
    <property type="entry name" value="Actin, Chain A, domain 4"/>
    <property type="match status" value="1"/>
</dbReference>
<name>A0A8J2RBT6_9CRUS</name>
<organism evidence="3 4">
    <name type="scientific">Daphnia galeata</name>
    <dbReference type="NCBI Taxonomy" id="27404"/>
    <lineage>
        <taxon>Eukaryota</taxon>
        <taxon>Metazoa</taxon>
        <taxon>Ecdysozoa</taxon>
        <taxon>Arthropoda</taxon>
        <taxon>Crustacea</taxon>
        <taxon>Branchiopoda</taxon>
        <taxon>Diplostraca</taxon>
        <taxon>Cladocera</taxon>
        <taxon>Anomopoda</taxon>
        <taxon>Daphniidae</taxon>
        <taxon>Daphnia</taxon>
    </lineage>
</organism>
<dbReference type="Proteomes" id="UP000789390">
    <property type="component" value="Unassembled WGS sequence"/>
</dbReference>
<dbReference type="OrthoDB" id="5572108at2759"/>
<feature type="compositionally biased region" description="Basic and acidic residues" evidence="2">
    <location>
        <begin position="429"/>
        <end position="449"/>
    </location>
</feature>
<dbReference type="InterPro" id="IPR043129">
    <property type="entry name" value="ATPase_NBD"/>
</dbReference>
<evidence type="ECO:0000256" key="1">
    <source>
        <dbReference type="RuleBase" id="RU000487"/>
    </source>
</evidence>
<feature type="compositionally biased region" description="Polar residues" evidence="2">
    <location>
        <begin position="1"/>
        <end position="44"/>
    </location>
</feature>
<dbReference type="Pfam" id="PF00022">
    <property type="entry name" value="Actin"/>
    <property type="match status" value="2"/>
</dbReference>
<evidence type="ECO:0000313" key="3">
    <source>
        <dbReference type="EMBL" id="CAH0098655.1"/>
    </source>
</evidence>
<evidence type="ECO:0008006" key="5">
    <source>
        <dbReference type="Google" id="ProtNLM"/>
    </source>
</evidence>